<feature type="domain" description="PNPLA" evidence="3">
    <location>
        <begin position="30"/>
        <end position="233"/>
    </location>
</feature>
<evidence type="ECO:0000313" key="4">
    <source>
        <dbReference type="EMBL" id="PSR52869.1"/>
    </source>
</evidence>
<dbReference type="Pfam" id="PF01734">
    <property type="entry name" value="Patatin"/>
    <property type="match status" value="1"/>
</dbReference>
<dbReference type="InterPro" id="IPR052580">
    <property type="entry name" value="Lipid_Hydrolase"/>
</dbReference>
<organism evidence="4 5">
    <name type="scientific">Adhaeribacter arboris</name>
    <dbReference type="NCBI Taxonomy" id="2072846"/>
    <lineage>
        <taxon>Bacteria</taxon>
        <taxon>Pseudomonadati</taxon>
        <taxon>Bacteroidota</taxon>
        <taxon>Cytophagia</taxon>
        <taxon>Cytophagales</taxon>
        <taxon>Hymenobacteraceae</taxon>
        <taxon>Adhaeribacter</taxon>
    </lineage>
</organism>
<protein>
    <submittedName>
        <fullName evidence="4">Patatin</fullName>
    </submittedName>
</protein>
<keyword evidence="2" id="KW-0442">Lipid degradation</keyword>
<dbReference type="AlphaFoldDB" id="A0A2T2YBI7"/>
<evidence type="ECO:0000313" key="5">
    <source>
        <dbReference type="Proteomes" id="UP000240357"/>
    </source>
</evidence>
<dbReference type="PROSITE" id="PS51635">
    <property type="entry name" value="PNPLA"/>
    <property type="match status" value="1"/>
</dbReference>
<dbReference type="PANTHER" id="PTHR46394">
    <property type="entry name" value="ANNEXIN"/>
    <property type="match status" value="1"/>
</dbReference>
<comment type="caution">
    <text evidence="4">The sequence shown here is derived from an EMBL/GenBank/DDBJ whole genome shotgun (WGS) entry which is preliminary data.</text>
</comment>
<dbReference type="EMBL" id="PYFT01000001">
    <property type="protein sequence ID" value="PSR52869.1"/>
    <property type="molecule type" value="Genomic_DNA"/>
</dbReference>
<dbReference type="Gene3D" id="3.40.1090.10">
    <property type="entry name" value="Cytosolic phospholipase A2 catalytic domain"/>
    <property type="match status" value="2"/>
</dbReference>
<feature type="active site" description="Nucleophile" evidence="2">
    <location>
        <position position="65"/>
    </location>
</feature>
<name>A0A2T2YBI7_9BACT</name>
<dbReference type="SUPFAM" id="SSF52151">
    <property type="entry name" value="FabD/lysophospholipase-like"/>
    <property type="match status" value="1"/>
</dbReference>
<feature type="short sequence motif" description="GXSXG" evidence="2">
    <location>
        <begin position="63"/>
        <end position="67"/>
    </location>
</feature>
<dbReference type="InterPro" id="IPR002641">
    <property type="entry name" value="PNPLA_dom"/>
</dbReference>
<dbReference type="GO" id="GO:0016787">
    <property type="term" value="F:hydrolase activity"/>
    <property type="evidence" value="ECO:0007669"/>
    <property type="project" value="UniProtKB-UniRule"/>
</dbReference>
<dbReference type="PANTHER" id="PTHR46394:SF1">
    <property type="entry name" value="PNPLA DOMAIN-CONTAINING PROTEIN"/>
    <property type="match status" value="1"/>
</dbReference>
<evidence type="ECO:0000259" key="3">
    <source>
        <dbReference type="PROSITE" id="PS51635"/>
    </source>
</evidence>
<feature type="short sequence motif" description="GXGXXG" evidence="2">
    <location>
        <begin position="34"/>
        <end position="39"/>
    </location>
</feature>
<accession>A0A2T2YBI7</accession>
<keyword evidence="1 2" id="KW-0443">Lipid metabolism</keyword>
<proteinExistence type="predicted"/>
<keyword evidence="5" id="KW-1185">Reference proteome</keyword>
<reference evidence="4 5" key="1">
    <citation type="submission" date="2018-03" db="EMBL/GenBank/DDBJ databases">
        <title>Adhaeribacter sp. HMF7605 Genome sequencing and assembly.</title>
        <authorList>
            <person name="Kang H."/>
            <person name="Kang J."/>
            <person name="Cha I."/>
            <person name="Kim H."/>
            <person name="Joh K."/>
        </authorList>
    </citation>
    <scope>NUCLEOTIDE SEQUENCE [LARGE SCALE GENOMIC DNA]</scope>
    <source>
        <strain evidence="4 5">HMF7605</strain>
    </source>
</reference>
<sequence length="348" mass="39121">MIRFGLLVFVFISFTYAFTFAQTPYVYRNLVLEGGGIRGIAYGGALAELEQRAILPQIIRVAGTSAGAIQAVLLAVGYSPKEISDITFKTPIQKFTDGRFIFFGGFHRLRNRYGWYRGEKFKSWLERLIAAKTGNPHLTFAQLHLLAGINNCRDFYATGTNLTKQRVEIFSHETSPNMKISDAVRISMSIPLFFQAVFVDSAGNIIPNPKKGQSADILVDGGIIANYPLNLFDEPKYFTGTDLPVKLPFYNPETLGLRLDTDQQIAYDQTQSGLAPLPVLNFTEYVSAFYTMVIESLNRPQLQPEDWERTISVSTKGYGARIRRLSEKDKVILLTSGHEGVQQFFRNK</sequence>
<dbReference type="InterPro" id="IPR016035">
    <property type="entry name" value="Acyl_Trfase/lysoPLipase"/>
</dbReference>
<keyword evidence="2" id="KW-0378">Hydrolase</keyword>
<feature type="short sequence motif" description="DGA/G" evidence="2">
    <location>
        <begin position="220"/>
        <end position="222"/>
    </location>
</feature>
<evidence type="ECO:0000256" key="1">
    <source>
        <dbReference type="ARBA" id="ARBA00023098"/>
    </source>
</evidence>
<feature type="active site" description="Proton acceptor" evidence="2">
    <location>
        <position position="220"/>
    </location>
</feature>
<dbReference type="OrthoDB" id="9770965at2"/>
<evidence type="ECO:0000256" key="2">
    <source>
        <dbReference type="PROSITE-ProRule" id="PRU01161"/>
    </source>
</evidence>
<dbReference type="GO" id="GO:0016042">
    <property type="term" value="P:lipid catabolic process"/>
    <property type="evidence" value="ECO:0007669"/>
    <property type="project" value="UniProtKB-UniRule"/>
</dbReference>
<dbReference type="Proteomes" id="UP000240357">
    <property type="component" value="Unassembled WGS sequence"/>
</dbReference>
<gene>
    <name evidence="4" type="ORF">AHMF7605_04675</name>
</gene>
<dbReference type="CDD" id="cd07207">
    <property type="entry name" value="Pat_ExoU_VipD_like"/>
    <property type="match status" value="1"/>
</dbReference>
<dbReference type="RefSeq" id="WP_106926919.1">
    <property type="nucleotide sequence ID" value="NZ_PYFT01000001.1"/>
</dbReference>